<keyword evidence="2" id="KW-1185">Reference proteome</keyword>
<protein>
    <recommendedName>
        <fullName evidence="3">Pyrroline-5-carboxylate reductase catalytic N-terminal domain-containing protein</fullName>
    </recommendedName>
</protein>
<evidence type="ECO:0000313" key="1">
    <source>
        <dbReference type="EMBL" id="KAE8303855.1"/>
    </source>
</evidence>
<accession>A0A644F5I1</accession>
<organism evidence="1 2">
    <name type="scientific">Giardia intestinalis (strain ATCC 50803 / WB clone C6)</name>
    <name type="common">Giardia lamblia</name>
    <dbReference type="NCBI Taxonomy" id="184922"/>
    <lineage>
        <taxon>Eukaryota</taxon>
        <taxon>Metamonada</taxon>
        <taxon>Diplomonadida</taxon>
        <taxon>Hexamitidae</taxon>
        <taxon>Giardiinae</taxon>
        <taxon>Giardia</taxon>
    </lineage>
</organism>
<dbReference type="EMBL" id="AACB03000002">
    <property type="protein sequence ID" value="KAE8303855.1"/>
    <property type="molecule type" value="Genomic_DNA"/>
</dbReference>
<gene>
    <name evidence="1" type="ORF">GL50803_0015191</name>
</gene>
<evidence type="ECO:0008006" key="3">
    <source>
        <dbReference type="Google" id="ProtNLM"/>
    </source>
</evidence>
<reference evidence="1 2" key="1">
    <citation type="journal article" date="2007" name="Science">
        <title>Genomic minimalism in the early diverging intestinal parasite Giardia lamblia.</title>
        <authorList>
            <person name="Morrison H.G."/>
            <person name="McArthur A.G."/>
            <person name="Gillin F.D."/>
            <person name="Aley S.B."/>
            <person name="Adam R.D."/>
            <person name="Olsen G.J."/>
            <person name="Best A.A."/>
            <person name="Cande W.Z."/>
            <person name="Chen F."/>
            <person name="Cipriano M.J."/>
            <person name="Davids B.J."/>
            <person name="Dawson S.C."/>
            <person name="Elmendorf H.G."/>
            <person name="Hehl A.B."/>
            <person name="Holder M.E."/>
            <person name="Huse S.M."/>
            <person name="Kim U.U."/>
            <person name="Lasek-Nesselquist E."/>
            <person name="Manning G."/>
            <person name="Nigam A."/>
            <person name="Nixon J.E."/>
            <person name="Palm D."/>
            <person name="Passamaneck N.E."/>
            <person name="Prabhu A."/>
            <person name="Reich C.I."/>
            <person name="Reiner D.S."/>
            <person name="Samuelson J."/>
            <person name="Svard S.G."/>
            <person name="Sogin M.L."/>
        </authorList>
    </citation>
    <scope>NUCLEOTIDE SEQUENCE [LARGE SCALE GENOMIC DNA]</scope>
    <source>
        <strain evidence="1 2">WB C6</strain>
    </source>
</reference>
<dbReference type="InParanoid" id="A0A644F5I1"/>
<dbReference type="Proteomes" id="UP000001548">
    <property type="component" value="Unassembled WGS sequence"/>
</dbReference>
<sequence length="160" mass="17456">MEQWYEKAVANLTRQPYYSKAVSLVHSANYADTLFINQCASAVDGLRTRGNSYSRDRVSGAPSFVVVVGTGRVAQLVLKDVLLPKQVPIRVLSLGRDTVHSERIAELGILVTTDLNVLLTAELILLCLPAVDAATIEAHIANFGLEDKVVRFTCSDRATL</sequence>
<name>A0A644F5I1_GIAIC</name>
<dbReference type="AlphaFoldDB" id="A0A644F5I1"/>
<evidence type="ECO:0000313" key="2">
    <source>
        <dbReference type="Proteomes" id="UP000001548"/>
    </source>
</evidence>
<comment type="caution">
    <text evidence="1">The sequence shown here is derived from an EMBL/GenBank/DDBJ whole genome shotgun (WGS) entry which is preliminary data.</text>
</comment>
<proteinExistence type="predicted"/>